<evidence type="ECO:0000313" key="1">
    <source>
        <dbReference type="EMBL" id="KAH8518420.1"/>
    </source>
</evidence>
<proteinExistence type="predicted"/>
<protein>
    <submittedName>
        <fullName evidence="1">Uncharacterized protein</fullName>
    </submittedName>
</protein>
<dbReference type="AlphaFoldDB" id="A0A8T2ZM59"/>
<accession>A0A8T2ZM59</accession>
<gene>
    <name evidence="1" type="ORF">H0E87_000319</name>
</gene>
<name>A0A8T2ZM59_POPDE</name>
<sequence>MKSQPFDGVRLPLRPLPLAGTGGTKSFPLAAACFVQCKDGRNAKNRKWQETAAEEGK</sequence>
<organism evidence="1 2">
    <name type="scientific">Populus deltoides</name>
    <name type="common">Eastern poplar</name>
    <name type="synonym">Eastern cottonwood</name>
    <dbReference type="NCBI Taxonomy" id="3696"/>
    <lineage>
        <taxon>Eukaryota</taxon>
        <taxon>Viridiplantae</taxon>
        <taxon>Streptophyta</taxon>
        <taxon>Embryophyta</taxon>
        <taxon>Tracheophyta</taxon>
        <taxon>Spermatophyta</taxon>
        <taxon>Magnoliopsida</taxon>
        <taxon>eudicotyledons</taxon>
        <taxon>Gunneridae</taxon>
        <taxon>Pentapetalae</taxon>
        <taxon>rosids</taxon>
        <taxon>fabids</taxon>
        <taxon>Malpighiales</taxon>
        <taxon>Salicaceae</taxon>
        <taxon>Saliceae</taxon>
        <taxon>Populus</taxon>
    </lineage>
</organism>
<dbReference type="Proteomes" id="UP000807159">
    <property type="component" value="Chromosome 1"/>
</dbReference>
<reference evidence="1" key="1">
    <citation type="journal article" date="2021" name="J. Hered.">
        <title>Genome Assembly of Salicaceae Populus deltoides (Eastern Cottonwood) I-69 Based on Nanopore Sequencing and Hi-C Technologies.</title>
        <authorList>
            <person name="Bai S."/>
            <person name="Wu H."/>
            <person name="Zhang J."/>
            <person name="Pan Z."/>
            <person name="Zhao W."/>
            <person name="Li Z."/>
            <person name="Tong C."/>
        </authorList>
    </citation>
    <scope>NUCLEOTIDE SEQUENCE</scope>
    <source>
        <tissue evidence="1">Leaf</tissue>
    </source>
</reference>
<feature type="non-terminal residue" evidence="1">
    <location>
        <position position="57"/>
    </location>
</feature>
<evidence type="ECO:0000313" key="2">
    <source>
        <dbReference type="Proteomes" id="UP000807159"/>
    </source>
</evidence>
<dbReference type="EMBL" id="JACEGQ020000001">
    <property type="protein sequence ID" value="KAH8518420.1"/>
    <property type="molecule type" value="Genomic_DNA"/>
</dbReference>
<keyword evidence="2" id="KW-1185">Reference proteome</keyword>
<comment type="caution">
    <text evidence="1">The sequence shown here is derived from an EMBL/GenBank/DDBJ whole genome shotgun (WGS) entry which is preliminary data.</text>
</comment>